<reference evidence="3" key="1">
    <citation type="journal article" date="2011" name="Nat. Biotechnol.">
        <title>The genomic sequence of the Chinese hamster ovary (CHO)-K1 cell line.</title>
        <authorList>
            <person name="Xu X."/>
            <person name="Nagarajan H."/>
            <person name="Lewis N.E."/>
            <person name="Pan S."/>
            <person name="Cai Z."/>
            <person name="Liu X."/>
            <person name="Chen W."/>
            <person name="Xie M."/>
            <person name="Wang W."/>
            <person name="Hammond S."/>
            <person name="Andersen M.R."/>
            <person name="Neff N."/>
            <person name="Passarelli B."/>
            <person name="Koh W."/>
            <person name="Fan H.C."/>
            <person name="Wang J."/>
            <person name="Gui Y."/>
            <person name="Lee K.H."/>
            <person name="Betenbaugh M.J."/>
            <person name="Quake S.R."/>
            <person name="Famili I."/>
            <person name="Palsson B.O."/>
            <person name="Wang J."/>
        </authorList>
    </citation>
    <scope>NUCLEOTIDE SEQUENCE [LARGE SCALE GENOMIC DNA]</scope>
    <source>
        <strain evidence="3">CHO K1 cell line</strain>
    </source>
</reference>
<dbReference type="Proteomes" id="UP000001075">
    <property type="component" value="Unassembled WGS sequence"/>
</dbReference>
<feature type="region of interest" description="Disordered" evidence="1">
    <location>
        <begin position="38"/>
        <end position="58"/>
    </location>
</feature>
<sequence>MNISPVVSGRHCFLGVAQMSTEWKRQTVSYESGFDLQDPRNQRSWGTKWSTCPTSENH</sequence>
<gene>
    <name evidence="2" type="ORF">I79_006235</name>
</gene>
<evidence type="ECO:0000256" key="1">
    <source>
        <dbReference type="SAM" id="MobiDB-lite"/>
    </source>
</evidence>
<dbReference type="InParanoid" id="G3H7A5"/>
<dbReference type="AlphaFoldDB" id="G3H7A5"/>
<dbReference type="EMBL" id="JH000191">
    <property type="protein sequence ID" value="EGW09423.1"/>
    <property type="molecule type" value="Genomic_DNA"/>
</dbReference>
<protein>
    <submittedName>
        <fullName evidence="2">Uncharacterized protein</fullName>
    </submittedName>
</protein>
<evidence type="ECO:0000313" key="2">
    <source>
        <dbReference type="EMBL" id="EGW09423.1"/>
    </source>
</evidence>
<organism evidence="2 3">
    <name type="scientific">Cricetulus griseus</name>
    <name type="common">Chinese hamster</name>
    <name type="synonym">Cricetulus barabensis griseus</name>
    <dbReference type="NCBI Taxonomy" id="10029"/>
    <lineage>
        <taxon>Eukaryota</taxon>
        <taxon>Metazoa</taxon>
        <taxon>Chordata</taxon>
        <taxon>Craniata</taxon>
        <taxon>Vertebrata</taxon>
        <taxon>Euteleostomi</taxon>
        <taxon>Mammalia</taxon>
        <taxon>Eutheria</taxon>
        <taxon>Euarchontoglires</taxon>
        <taxon>Glires</taxon>
        <taxon>Rodentia</taxon>
        <taxon>Myomorpha</taxon>
        <taxon>Muroidea</taxon>
        <taxon>Cricetidae</taxon>
        <taxon>Cricetinae</taxon>
        <taxon>Cricetulus</taxon>
    </lineage>
</organism>
<evidence type="ECO:0000313" key="3">
    <source>
        <dbReference type="Proteomes" id="UP000001075"/>
    </source>
</evidence>
<accession>G3H7A5</accession>
<name>G3H7A5_CRIGR</name>
<feature type="compositionally biased region" description="Polar residues" evidence="1">
    <location>
        <begin position="42"/>
        <end position="58"/>
    </location>
</feature>
<proteinExistence type="predicted"/>